<dbReference type="Pfam" id="PF00059">
    <property type="entry name" value="Lectin_C"/>
    <property type="match status" value="1"/>
</dbReference>
<dbReference type="PANTHER" id="PTHR22803">
    <property type="entry name" value="MANNOSE, PHOSPHOLIPASE, LECTIN RECEPTOR RELATED"/>
    <property type="match status" value="1"/>
</dbReference>
<reference evidence="4" key="1">
    <citation type="submission" date="2013-03" db="EMBL/GenBank/DDBJ databases">
        <title>The Genome Sequence of Anopheles dirus WRAIR2.</title>
        <authorList>
            <consortium name="The Broad Institute Genomics Platform"/>
            <person name="Neafsey D.E."/>
            <person name="Walton C."/>
            <person name="Walker B."/>
            <person name="Young S.K."/>
            <person name="Zeng Q."/>
            <person name="Gargeya S."/>
            <person name="Fitzgerald M."/>
            <person name="Haas B."/>
            <person name="Abouelleil A."/>
            <person name="Allen A.W."/>
            <person name="Alvarado L."/>
            <person name="Arachchi H.M."/>
            <person name="Berlin A.M."/>
            <person name="Chapman S.B."/>
            <person name="Gainer-Dewar J."/>
            <person name="Goldberg J."/>
            <person name="Griggs A."/>
            <person name="Gujja S."/>
            <person name="Hansen M."/>
            <person name="Howarth C."/>
            <person name="Imamovic A."/>
            <person name="Ireland A."/>
            <person name="Larimer J."/>
            <person name="McCowan C."/>
            <person name="Murphy C."/>
            <person name="Pearson M."/>
            <person name="Poon T.W."/>
            <person name="Priest M."/>
            <person name="Roberts A."/>
            <person name="Saif S."/>
            <person name="Shea T."/>
            <person name="Sisk P."/>
            <person name="Sykes S."/>
            <person name="Wortman J."/>
            <person name="Nusbaum C."/>
            <person name="Birren B."/>
        </authorList>
    </citation>
    <scope>NUCLEOTIDE SEQUENCE [LARGE SCALE GENOMIC DNA]</scope>
    <source>
        <strain evidence="4">WRAIR2</strain>
    </source>
</reference>
<accession>A0A182N2M7</accession>
<dbReference type="InterPro" id="IPR016186">
    <property type="entry name" value="C-type_lectin-like/link_sf"/>
</dbReference>
<proteinExistence type="predicted"/>
<dbReference type="PROSITE" id="PS00615">
    <property type="entry name" value="C_TYPE_LECTIN_1"/>
    <property type="match status" value="1"/>
</dbReference>
<protein>
    <submittedName>
        <fullName evidence="3">C-type lectin domain-containing protein</fullName>
    </submittedName>
</protein>
<dbReference type="AlphaFoldDB" id="A0A182N2M7"/>
<dbReference type="InterPro" id="IPR001304">
    <property type="entry name" value="C-type_lectin-like"/>
</dbReference>
<dbReference type="InterPro" id="IPR018378">
    <property type="entry name" value="C-type_lectin_CS"/>
</dbReference>
<dbReference type="Gene3D" id="3.10.100.10">
    <property type="entry name" value="Mannose-Binding Protein A, subunit A"/>
    <property type="match status" value="1"/>
</dbReference>
<dbReference type="CDD" id="cd00037">
    <property type="entry name" value="CLECT"/>
    <property type="match status" value="1"/>
</dbReference>
<dbReference type="VEuPathDB" id="VectorBase:ADIR001888"/>
<dbReference type="InterPro" id="IPR016187">
    <property type="entry name" value="CTDL_fold"/>
</dbReference>
<evidence type="ECO:0000313" key="4">
    <source>
        <dbReference type="Proteomes" id="UP000075884"/>
    </source>
</evidence>
<feature type="domain" description="C-type lectin" evidence="2">
    <location>
        <begin position="5"/>
        <end position="119"/>
    </location>
</feature>
<dbReference type="EnsemblMetazoa" id="ADIR001888-RA">
    <property type="protein sequence ID" value="ADIR001888-PA"/>
    <property type="gene ID" value="ADIR001888"/>
</dbReference>
<dbReference type="Proteomes" id="UP000075884">
    <property type="component" value="Unassembled WGS sequence"/>
</dbReference>
<evidence type="ECO:0000259" key="2">
    <source>
        <dbReference type="PROSITE" id="PS50041"/>
    </source>
</evidence>
<evidence type="ECO:0000256" key="1">
    <source>
        <dbReference type="ARBA" id="ARBA00023157"/>
    </source>
</evidence>
<keyword evidence="1" id="KW-1015">Disulfide bond</keyword>
<organism evidence="3 4">
    <name type="scientific">Anopheles dirus</name>
    <dbReference type="NCBI Taxonomy" id="7168"/>
    <lineage>
        <taxon>Eukaryota</taxon>
        <taxon>Metazoa</taxon>
        <taxon>Ecdysozoa</taxon>
        <taxon>Arthropoda</taxon>
        <taxon>Hexapoda</taxon>
        <taxon>Insecta</taxon>
        <taxon>Pterygota</taxon>
        <taxon>Neoptera</taxon>
        <taxon>Endopterygota</taxon>
        <taxon>Diptera</taxon>
        <taxon>Nematocera</taxon>
        <taxon>Culicoidea</taxon>
        <taxon>Culicidae</taxon>
        <taxon>Anophelinae</taxon>
        <taxon>Anopheles</taxon>
    </lineage>
</organism>
<dbReference type="SUPFAM" id="SSF56436">
    <property type="entry name" value="C-type lectin-like"/>
    <property type="match status" value="1"/>
</dbReference>
<dbReference type="STRING" id="7168.A0A182N2M7"/>
<evidence type="ECO:0000313" key="3">
    <source>
        <dbReference type="EnsemblMetazoa" id="ADIR001888-PA"/>
    </source>
</evidence>
<reference evidence="3" key="2">
    <citation type="submission" date="2020-05" db="UniProtKB">
        <authorList>
            <consortium name="EnsemblMetazoa"/>
        </authorList>
    </citation>
    <scope>IDENTIFICATION</scope>
    <source>
        <strain evidence="3">WRAIR2</strain>
    </source>
</reference>
<keyword evidence="4" id="KW-1185">Reference proteome</keyword>
<dbReference type="InterPro" id="IPR050111">
    <property type="entry name" value="C-type_lectin/snaclec_domain"/>
</dbReference>
<dbReference type="PROSITE" id="PS50041">
    <property type="entry name" value="C_TYPE_LECTIN_2"/>
    <property type="match status" value="1"/>
</dbReference>
<dbReference type="SMART" id="SM00034">
    <property type="entry name" value="CLECT"/>
    <property type="match status" value="1"/>
</dbReference>
<name>A0A182N2M7_9DIPT</name>
<sequence length="132" mass="14188">MLPSAGYKTYIAYKQNVPWFQAWQTCLLYGGHLASIESAAENGRVEAAIRAVGSLTGDWFIGGTDIGIEGRFAWIGLHREITASSYKNYAPGEPNNSGGAEDCLSMGSQAGSKWNDLPCTTNVQGFVCAFVK</sequence>